<dbReference type="EMBL" id="MFNF01000055">
    <property type="protein sequence ID" value="OGG99733.1"/>
    <property type="molecule type" value="Genomic_DNA"/>
</dbReference>
<evidence type="ECO:0000313" key="2">
    <source>
        <dbReference type="EMBL" id="OGG99733.1"/>
    </source>
</evidence>
<comment type="caution">
    <text evidence="2">The sequence shown here is derived from an EMBL/GenBank/DDBJ whole genome shotgun (WGS) entry which is preliminary data.</text>
</comment>
<protein>
    <submittedName>
        <fullName evidence="2">AmmeMemoRadiSam system protein B</fullName>
    </submittedName>
</protein>
<dbReference type="Proteomes" id="UP000177583">
    <property type="component" value="Unassembled WGS sequence"/>
</dbReference>
<dbReference type="PANTHER" id="PTHR11060">
    <property type="entry name" value="PROTEIN MEMO1"/>
    <property type="match status" value="1"/>
</dbReference>
<dbReference type="PANTHER" id="PTHR11060:SF0">
    <property type="entry name" value="PROTEIN MEMO1"/>
    <property type="match status" value="1"/>
</dbReference>
<comment type="similarity">
    <text evidence="1">Belongs to the MEMO1 family.</text>
</comment>
<reference evidence="2 3" key="1">
    <citation type="journal article" date="2016" name="Nat. Commun.">
        <title>Thousands of microbial genomes shed light on interconnected biogeochemical processes in an aquifer system.</title>
        <authorList>
            <person name="Anantharaman K."/>
            <person name="Brown C.T."/>
            <person name="Hug L.A."/>
            <person name="Sharon I."/>
            <person name="Castelle C.J."/>
            <person name="Probst A.J."/>
            <person name="Thomas B.C."/>
            <person name="Singh A."/>
            <person name="Wilkins M.J."/>
            <person name="Karaoz U."/>
            <person name="Brodie E.L."/>
            <person name="Williams K.H."/>
            <person name="Hubbard S.S."/>
            <person name="Banfield J.F."/>
        </authorList>
    </citation>
    <scope>NUCLEOTIDE SEQUENCE [LARGE SCALE GENOMIC DNA]</scope>
</reference>
<organism evidence="2 3">
    <name type="scientific">Candidatus Lambdaproteobacteria bacterium RIFOXYD2_FULL_56_26</name>
    <dbReference type="NCBI Taxonomy" id="1817773"/>
    <lineage>
        <taxon>Bacteria</taxon>
        <taxon>Pseudomonadati</taxon>
        <taxon>Pseudomonadota</taxon>
        <taxon>Candidatus Lambdaproteobacteria</taxon>
    </lineage>
</organism>
<dbReference type="CDD" id="cd07361">
    <property type="entry name" value="MEMO_like"/>
    <property type="match status" value="1"/>
</dbReference>
<dbReference type="Gene3D" id="3.40.830.10">
    <property type="entry name" value="LigB-like"/>
    <property type="match status" value="1"/>
</dbReference>
<proteinExistence type="inferred from homology"/>
<dbReference type="AlphaFoldDB" id="A0A1F6GNT3"/>
<accession>A0A1F6GNT3</accession>
<name>A0A1F6GNT3_9PROT</name>
<dbReference type="NCBIfam" id="TIGR04336">
    <property type="entry name" value="AmmeMemoSam_B"/>
    <property type="match status" value="1"/>
</dbReference>
<sequence length="250" mass="27490">MLEAQVKALLANRPKKSAKRPQVLVVPHAGYEYSGQVAASAFKEIEGENYERVMLLGPSHHFWFEGAAATLDQVWQSPLGEFQVTRPQPWPLVETAYHKPEHCLEVMLPFLGLLCPQARILPLLLSGGPEQAQTLAVALEPFVEPNTLWVISSDFCHVGPSFGFDPRPQGYKDGPALDKEAIDRIAALDIRGFENLLEQTGATICGALPILVALRLIRHFGLGPLVFKEYDNSARTGGRKNSVGYAAFFA</sequence>
<dbReference type="Pfam" id="PF01875">
    <property type="entry name" value="Memo"/>
    <property type="match status" value="1"/>
</dbReference>
<evidence type="ECO:0000256" key="1">
    <source>
        <dbReference type="ARBA" id="ARBA00006315"/>
    </source>
</evidence>
<dbReference type="InterPro" id="IPR002737">
    <property type="entry name" value="MEMO1_fam"/>
</dbReference>
<evidence type="ECO:0000313" key="3">
    <source>
        <dbReference type="Proteomes" id="UP000177583"/>
    </source>
</evidence>
<gene>
    <name evidence="2" type="ORF">A2557_06220</name>
</gene>